<reference evidence="2" key="1">
    <citation type="submission" date="2022-05" db="EMBL/GenBank/DDBJ databases">
        <title>Metagenome Sequencing of an Archaeal-Dominated Microbial Community from a Hot Spring at the Los Azufres Geothermal Field, Mexico.</title>
        <authorList>
            <person name="Marin-Paredes R."/>
            <person name="Martinez-Romero E."/>
            <person name="Servin-Garciduenas L.E."/>
        </authorList>
    </citation>
    <scope>NUCLEOTIDE SEQUENCE</scope>
    <source>
        <strain evidence="2">AZ1-454</strain>
    </source>
</reference>
<feature type="transmembrane region" description="Helical" evidence="1">
    <location>
        <begin position="129"/>
        <end position="146"/>
    </location>
</feature>
<feature type="transmembrane region" description="Helical" evidence="1">
    <location>
        <begin position="82"/>
        <end position="99"/>
    </location>
</feature>
<sequence length="234" mass="26253">MKLKVRNHGLYMLGVFSYVISLSPFLGVNALRALVLLPIVAYTLPVLEKIQPKFMTMKVGHSDVLLAVIAGLPYVLLWPSPYLLVPGALLAATLLFYYFRNTLWGNVLGTTFIASLSFLWALFAENGFLLPSAYWTLYVFTGAVYVEYKIPHRRLKAWVVRASWLSSVLVLSTLSVNYPILLLTLVEPSIRFLFPGQKLGSMKEIATLGRKGARRDALFLVILVSLSMLSHMLR</sequence>
<organism evidence="2">
    <name type="scientific">Candidatus Aramenus sulfurataquae</name>
    <dbReference type="NCBI Taxonomy" id="1326980"/>
    <lineage>
        <taxon>Archaea</taxon>
        <taxon>Thermoproteota</taxon>
        <taxon>Thermoprotei</taxon>
        <taxon>Sulfolobales</taxon>
        <taxon>Sulfolobaceae</taxon>
        <taxon>Candidatus Aramenus</taxon>
    </lineage>
</organism>
<accession>A0AAE3FM67</accession>
<feature type="transmembrane region" description="Helical" evidence="1">
    <location>
        <begin position="9"/>
        <end position="25"/>
    </location>
</feature>
<dbReference type="AlphaFoldDB" id="A0AAE3FM67"/>
<comment type="caution">
    <text evidence="2">The sequence shown here is derived from an EMBL/GenBank/DDBJ whole genome shotgun (WGS) entry which is preliminary data.</text>
</comment>
<feature type="transmembrane region" description="Helical" evidence="1">
    <location>
        <begin position="106"/>
        <end position="123"/>
    </location>
</feature>
<proteinExistence type="predicted"/>
<feature type="transmembrane region" description="Helical" evidence="1">
    <location>
        <begin position="158"/>
        <end position="181"/>
    </location>
</feature>
<evidence type="ECO:0000256" key="1">
    <source>
        <dbReference type="SAM" id="Phobius"/>
    </source>
</evidence>
<evidence type="ECO:0000313" key="2">
    <source>
        <dbReference type="EMBL" id="MCL7344518.1"/>
    </source>
</evidence>
<dbReference type="EMBL" id="JZWS02000011">
    <property type="protein sequence ID" value="MCL7344518.1"/>
    <property type="molecule type" value="Genomic_DNA"/>
</dbReference>
<keyword evidence="1" id="KW-1133">Transmembrane helix</keyword>
<gene>
    <name evidence="2" type="ORF">TQ35_008100</name>
</gene>
<keyword evidence="1" id="KW-0472">Membrane</keyword>
<protein>
    <submittedName>
        <fullName evidence="2">Uncharacterized protein</fullName>
    </submittedName>
</protein>
<keyword evidence="1" id="KW-0812">Transmembrane</keyword>
<name>A0AAE3FM67_9CREN</name>